<evidence type="ECO:0008006" key="4">
    <source>
        <dbReference type="Google" id="ProtNLM"/>
    </source>
</evidence>
<reference evidence="2 3" key="1">
    <citation type="submission" date="2017-06" db="EMBL/GenBank/DDBJ databases">
        <title>Genome sequencing of cyanobaciteial culture collection at National Institute for Environmental Studies (NIES).</title>
        <authorList>
            <person name="Hirose Y."/>
            <person name="Shimura Y."/>
            <person name="Fujisawa T."/>
            <person name="Nakamura Y."/>
            <person name="Kawachi M."/>
        </authorList>
    </citation>
    <scope>NUCLEOTIDE SEQUENCE [LARGE SCALE GENOMIC DNA]</scope>
    <source>
        <strain evidence="2 3">NIES-23</strain>
    </source>
</reference>
<gene>
    <name evidence="2" type="ORF">NIES23_36530</name>
</gene>
<dbReference type="InterPro" id="IPR026411">
    <property type="entry name" value="Cyanosort_A_assoc"/>
</dbReference>
<dbReference type="AlphaFoldDB" id="A0A1Z4KPG3"/>
<keyword evidence="1" id="KW-0472">Membrane</keyword>
<dbReference type="NCBIfam" id="TIGR04153">
    <property type="entry name" value="cyanosortA_assc"/>
    <property type="match status" value="1"/>
</dbReference>
<keyword evidence="1" id="KW-1133">Transmembrane helix</keyword>
<protein>
    <recommendedName>
        <fullName evidence="4">Cyanoexosortase A system-associated protein</fullName>
    </recommendedName>
</protein>
<keyword evidence="1" id="KW-0812">Transmembrane</keyword>
<accession>A0A1Z4KPG3</accession>
<evidence type="ECO:0000313" key="3">
    <source>
        <dbReference type="Proteomes" id="UP000217507"/>
    </source>
</evidence>
<name>A0A1Z4KPG3_ANAVA</name>
<evidence type="ECO:0000313" key="2">
    <source>
        <dbReference type="EMBL" id="BAY70844.1"/>
    </source>
</evidence>
<feature type="transmembrane region" description="Helical" evidence="1">
    <location>
        <begin position="6"/>
        <end position="27"/>
    </location>
</feature>
<dbReference type="Proteomes" id="UP000217507">
    <property type="component" value="Chromosome"/>
</dbReference>
<proteinExistence type="predicted"/>
<organism evidence="2 3">
    <name type="scientific">Trichormus variabilis NIES-23</name>
    <dbReference type="NCBI Taxonomy" id="1973479"/>
    <lineage>
        <taxon>Bacteria</taxon>
        <taxon>Bacillati</taxon>
        <taxon>Cyanobacteriota</taxon>
        <taxon>Cyanophyceae</taxon>
        <taxon>Nostocales</taxon>
        <taxon>Nostocaceae</taxon>
        <taxon>Trichormus</taxon>
    </lineage>
</organism>
<sequence>MHWKEIRIKFLILIFGTGILIIGKLFLFPNLNKPKINVSVFPEKVPLNEWQFIVTSHNNLPTTNEDNQYQLLEQKHYRYVKNNLPLDIKIHYLENLYYADISAYIKKNLDIQSSSVMRHQKGIGYYGLGIDKQKAYLSTCINSRGGSTFTHEQFRHNRFSQDIQLERIIPILLGKEMLLDKRCLWVHLSIPIRNSSPEEAYQILEKAWFSWYRWWQPRFPKP</sequence>
<dbReference type="EMBL" id="AP018216">
    <property type="protein sequence ID" value="BAY70844.1"/>
    <property type="molecule type" value="Genomic_DNA"/>
</dbReference>
<evidence type="ECO:0000256" key="1">
    <source>
        <dbReference type="SAM" id="Phobius"/>
    </source>
</evidence>